<accession>A0A1S3D2K7</accession>
<dbReference type="AlphaFoldDB" id="A0A1S3D2K7"/>
<proteinExistence type="predicted"/>
<dbReference type="SUPFAM" id="SSF52518">
    <property type="entry name" value="Thiamin diphosphate-binding fold (THDP-binding)"/>
    <property type="match status" value="1"/>
</dbReference>
<comment type="cofactor">
    <cofactor evidence="1">
        <name>thiamine diphosphate</name>
        <dbReference type="ChEBI" id="CHEBI:58937"/>
    </cofactor>
</comment>
<dbReference type="GO" id="GO:0030976">
    <property type="term" value="F:thiamine pyrophosphate binding"/>
    <property type="evidence" value="ECO:0007669"/>
    <property type="project" value="InterPro"/>
</dbReference>
<dbReference type="RefSeq" id="XP_008473019.1">
    <property type="nucleotide sequence ID" value="XM_008474797.3"/>
</dbReference>
<reference evidence="6" key="1">
    <citation type="submission" date="2025-08" db="UniProtKB">
        <authorList>
            <consortium name="RefSeq"/>
        </authorList>
    </citation>
    <scope>IDENTIFICATION</scope>
</reference>
<keyword evidence="5" id="KW-1185">Reference proteome</keyword>
<dbReference type="PANTHER" id="PTHR43710:SF2">
    <property type="entry name" value="2-HYDROXYACYL-COA LYASE 1"/>
    <property type="match status" value="1"/>
</dbReference>
<dbReference type="InterPro" id="IPR029061">
    <property type="entry name" value="THDP-binding"/>
</dbReference>
<dbReference type="GeneID" id="103510153"/>
<dbReference type="PANTHER" id="PTHR43710">
    <property type="entry name" value="2-HYDROXYACYL-COA LYASE"/>
    <property type="match status" value="1"/>
</dbReference>
<dbReference type="GO" id="GO:0001561">
    <property type="term" value="P:fatty acid alpha-oxidation"/>
    <property type="evidence" value="ECO:0007669"/>
    <property type="project" value="TreeGrafter"/>
</dbReference>
<dbReference type="GO" id="GO:0005777">
    <property type="term" value="C:peroxisome"/>
    <property type="evidence" value="ECO:0007669"/>
    <property type="project" value="TreeGrafter"/>
</dbReference>
<evidence type="ECO:0000256" key="1">
    <source>
        <dbReference type="ARBA" id="ARBA00001964"/>
    </source>
</evidence>
<dbReference type="GO" id="GO:0016829">
    <property type="term" value="F:lyase activity"/>
    <property type="evidence" value="ECO:0007669"/>
    <property type="project" value="UniProtKB-KW"/>
</dbReference>
<dbReference type="InterPro" id="IPR045025">
    <property type="entry name" value="HACL1-like"/>
</dbReference>
<evidence type="ECO:0000256" key="4">
    <source>
        <dbReference type="ARBA" id="ARBA00023239"/>
    </source>
</evidence>
<organism evidence="5 6">
    <name type="scientific">Diaphorina citri</name>
    <name type="common">Asian citrus psyllid</name>
    <dbReference type="NCBI Taxonomy" id="121845"/>
    <lineage>
        <taxon>Eukaryota</taxon>
        <taxon>Metazoa</taxon>
        <taxon>Ecdysozoa</taxon>
        <taxon>Arthropoda</taxon>
        <taxon>Hexapoda</taxon>
        <taxon>Insecta</taxon>
        <taxon>Pterygota</taxon>
        <taxon>Neoptera</taxon>
        <taxon>Paraneoptera</taxon>
        <taxon>Hemiptera</taxon>
        <taxon>Sternorrhyncha</taxon>
        <taxon>Psylloidea</taxon>
        <taxon>Psyllidae</taxon>
        <taxon>Diaphorininae</taxon>
        <taxon>Diaphorina</taxon>
    </lineage>
</organism>
<protein>
    <submittedName>
        <fullName evidence="6">2-hydroxyacyl-CoA lyase 1-like</fullName>
    </submittedName>
</protein>
<dbReference type="Gene3D" id="3.40.50.970">
    <property type="match status" value="1"/>
</dbReference>
<dbReference type="Proteomes" id="UP000079169">
    <property type="component" value="Unplaced"/>
</dbReference>
<name>A0A1S3D2K7_DIACI</name>
<evidence type="ECO:0000313" key="6">
    <source>
        <dbReference type="RefSeq" id="XP_008473019.1"/>
    </source>
</evidence>
<evidence type="ECO:0000256" key="2">
    <source>
        <dbReference type="ARBA" id="ARBA00022723"/>
    </source>
</evidence>
<sequence>MPFSTPGGKAPEMLCELSGLPCQFVSSTDKPECTSAHTKSTRTNTTLAWHSRTETSITTHLGSKSTPCDHWQSSTIYIRTPHVKALYGGFDEATYASIVESGEVTTVSPPTSLSPSLRYEKMMAVFGHDGYLCTTVPQIKQAMQKCLQTTTRPSLINILINPSADRKPQNFSWLTESKL</sequence>
<evidence type="ECO:0000256" key="3">
    <source>
        <dbReference type="ARBA" id="ARBA00022842"/>
    </source>
</evidence>
<keyword evidence="3" id="KW-0460">Magnesium</keyword>
<gene>
    <name evidence="6" type="primary">LOC103510153</name>
</gene>
<dbReference type="GO" id="GO:0046872">
    <property type="term" value="F:metal ion binding"/>
    <property type="evidence" value="ECO:0007669"/>
    <property type="project" value="UniProtKB-KW"/>
</dbReference>
<dbReference type="KEGG" id="dci:103510153"/>
<evidence type="ECO:0000313" key="5">
    <source>
        <dbReference type="Proteomes" id="UP000079169"/>
    </source>
</evidence>
<dbReference type="STRING" id="121845.A0A1S3D2K7"/>
<keyword evidence="2" id="KW-0479">Metal-binding</keyword>
<dbReference type="PaxDb" id="121845-A0A1S3D2K7"/>
<keyword evidence="4" id="KW-0456">Lyase</keyword>